<evidence type="ECO:0000313" key="2">
    <source>
        <dbReference type="EMBL" id="KUK81557.1"/>
    </source>
</evidence>
<gene>
    <name evidence="2" type="ORF">XD94_0416</name>
</gene>
<dbReference type="Proteomes" id="UP000054092">
    <property type="component" value="Unassembled WGS sequence"/>
</dbReference>
<dbReference type="EMBL" id="LGGP01000049">
    <property type="protein sequence ID" value="KUK81557.1"/>
    <property type="molecule type" value="Genomic_DNA"/>
</dbReference>
<dbReference type="Pfam" id="PF14287">
    <property type="entry name" value="DUF4368"/>
    <property type="match status" value="1"/>
</dbReference>
<accession>A0A101HR17</accession>
<organism evidence="2 3">
    <name type="scientific">Mesotoga prima</name>
    <dbReference type="NCBI Taxonomy" id="1184387"/>
    <lineage>
        <taxon>Bacteria</taxon>
        <taxon>Thermotogati</taxon>
        <taxon>Thermotogota</taxon>
        <taxon>Thermotogae</taxon>
        <taxon>Kosmotogales</taxon>
        <taxon>Kosmotogaceae</taxon>
        <taxon>Mesotoga</taxon>
    </lineage>
</organism>
<dbReference type="InterPro" id="IPR025378">
    <property type="entry name" value="DUF4368"/>
</dbReference>
<dbReference type="AlphaFoldDB" id="A0A101HR17"/>
<proteinExistence type="predicted"/>
<comment type="caution">
    <text evidence="2">The sequence shown here is derived from an EMBL/GenBank/DDBJ whole genome shotgun (WGS) entry which is preliminary data.</text>
</comment>
<name>A0A101HR17_9BACT</name>
<dbReference type="PATRIC" id="fig|1184387.3.peg.746"/>
<evidence type="ECO:0000259" key="1">
    <source>
        <dbReference type="Pfam" id="PF14287"/>
    </source>
</evidence>
<feature type="domain" description="DUF4368" evidence="1">
    <location>
        <begin position="2"/>
        <end position="40"/>
    </location>
</feature>
<protein>
    <submittedName>
        <fullName evidence="2">Site-specific recombinase</fullName>
    </submittedName>
</protein>
<sequence length="78" mass="9209">MQELDASILREFIDRIEVSHTDKKSKTREITIVYNFIGAFDFDRAKEKAQNITKQQQRTSLPFGYTVPCFNVFLIHRL</sequence>
<reference evidence="3" key="1">
    <citation type="journal article" date="2015" name="MBio">
        <title>Genome-Resolved Metagenomic Analysis Reveals Roles for Candidate Phyla and Other Microbial Community Members in Biogeochemical Transformations in Oil Reservoirs.</title>
        <authorList>
            <person name="Hu P."/>
            <person name="Tom L."/>
            <person name="Singh A."/>
            <person name="Thomas B.C."/>
            <person name="Baker B.J."/>
            <person name="Piceno Y.M."/>
            <person name="Andersen G.L."/>
            <person name="Banfield J.F."/>
        </authorList>
    </citation>
    <scope>NUCLEOTIDE SEQUENCE [LARGE SCALE GENOMIC DNA]</scope>
</reference>
<evidence type="ECO:0000313" key="3">
    <source>
        <dbReference type="Proteomes" id="UP000054092"/>
    </source>
</evidence>